<accession>A0AAW1QMC1</accession>
<dbReference type="EMBL" id="JALJOS010000033">
    <property type="protein sequence ID" value="KAK9822261.1"/>
    <property type="molecule type" value="Genomic_DNA"/>
</dbReference>
<dbReference type="Proteomes" id="UP001438707">
    <property type="component" value="Unassembled WGS sequence"/>
</dbReference>
<protein>
    <submittedName>
        <fullName evidence="1">Uncharacterized protein</fullName>
    </submittedName>
</protein>
<organism evidence="1 2">
    <name type="scientific">Apatococcus lobatus</name>
    <dbReference type="NCBI Taxonomy" id="904363"/>
    <lineage>
        <taxon>Eukaryota</taxon>
        <taxon>Viridiplantae</taxon>
        <taxon>Chlorophyta</taxon>
        <taxon>core chlorophytes</taxon>
        <taxon>Trebouxiophyceae</taxon>
        <taxon>Chlorellales</taxon>
        <taxon>Chlorellaceae</taxon>
        <taxon>Apatococcus</taxon>
    </lineage>
</organism>
<sequence>MFRLDNMALYGPDGARSDEYFGLPFDINEYDVDPELFNTNPDWQQDITWQTEAESASVAGHSSLLAWQIDRCSLTVFDMTSCNEVAYIIYNAAALHGSDISSLQWSSCGEILAIGLEHPARAQLILVEKHSWQQIACHEYGKGLCLLWGPTKPSLAILHGNTAEARLKWKSL</sequence>
<gene>
    <name evidence="1" type="ORF">WJX74_000441</name>
</gene>
<dbReference type="AlphaFoldDB" id="A0AAW1QMC1"/>
<dbReference type="SUPFAM" id="SSF82171">
    <property type="entry name" value="DPP6 N-terminal domain-like"/>
    <property type="match status" value="1"/>
</dbReference>
<name>A0AAW1QMC1_9CHLO</name>
<reference evidence="1 2" key="1">
    <citation type="journal article" date="2024" name="Nat. Commun.">
        <title>Phylogenomics reveals the evolutionary origins of lichenization in chlorophyte algae.</title>
        <authorList>
            <person name="Puginier C."/>
            <person name="Libourel C."/>
            <person name="Otte J."/>
            <person name="Skaloud P."/>
            <person name="Haon M."/>
            <person name="Grisel S."/>
            <person name="Petersen M."/>
            <person name="Berrin J.G."/>
            <person name="Delaux P.M."/>
            <person name="Dal Grande F."/>
            <person name="Keller J."/>
        </authorList>
    </citation>
    <scope>NUCLEOTIDE SEQUENCE [LARGE SCALE GENOMIC DNA]</scope>
    <source>
        <strain evidence="1 2">SAG 2145</strain>
    </source>
</reference>
<comment type="caution">
    <text evidence="1">The sequence shown here is derived from an EMBL/GenBank/DDBJ whole genome shotgun (WGS) entry which is preliminary data.</text>
</comment>
<evidence type="ECO:0000313" key="1">
    <source>
        <dbReference type="EMBL" id="KAK9822261.1"/>
    </source>
</evidence>
<evidence type="ECO:0000313" key="2">
    <source>
        <dbReference type="Proteomes" id="UP001438707"/>
    </source>
</evidence>
<proteinExistence type="predicted"/>
<keyword evidence="2" id="KW-1185">Reference proteome</keyword>